<feature type="compositionally biased region" description="Polar residues" evidence="2">
    <location>
        <begin position="11"/>
        <end position="20"/>
    </location>
</feature>
<dbReference type="Gene3D" id="3.90.226.10">
    <property type="entry name" value="2-enoyl-CoA Hydratase, Chain A, domain 1"/>
    <property type="match status" value="1"/>
</dbReference>
<organism evidence="3 4">
    <name type="scientific">Streptomyces sviceus (strain ATCC 29083 / DSM 924 / JCM 4929 / NBRC 13980 / NCIMB 11184 / NRRL 5439 / UC 5370)</name>
    <dbReference type="NCBI Taxonomy" id="463191"/>
    <lineage>
        <taxon>Bacteria</taxon>
        <taxon>Bacillati</taxon>
        <taxon>Actinomycetota</taxon>
        <taxon>Actinomycetes</taxon>
        <taxon>Kitasatosporales</taxon>
        <taxon>Streptomycetaceae</taxon>
        <taxon>Streptomyces</taxon>
    </lineage>
</organism>
<dbReference type="InterPro" id="IPR001753">
    <property type="entry name" value="Enoyl-CoA_hydra/iso"/>
</dbReference>
<dbReference type="SUPFAM" id="SSF52096">
    <property type="entry name" value="ClpP/crotonase"/>
    <property type="match status" value="1"/>
</dbReference>
<dbReference type="Gene3D" id="1.10.12.10">
    <property type="entry name" value="Lyase 2-enoyl-coa Hydratase, Chain A, domain 2"/>
    <property type="match status" value="1"/>
</dbReference>
<comment type="similarity">
    <text evidence="1">Belongs to the enoyl-CoA hydratase/isomerase family.</text>
</comment>
<dbReference type="PANTHER" id="PTHR43459">
    <property type="entry name" value="ENOYL-COA HYDRATASE"/>
    <property type="match status" value="1"/>
</dbReference>
<evidence type="ECO:0000313" key="3">
    <source>
        <dbReference type="EMBL" id="EDY54731.2"/>
    </source>
</evidence>
<reference evidence="3" key="1">
    <citation type="submission" date="2009-10" db="EMBL/GenBank/DDBJ databases">
        <title>The genome sequence of Streptomyces sviceus strain ATCC 29083.</title>
        <authorList>
            <consortium name="The Broad Institute Genome Sequencing Platform"/>
            <consortium name="Broad Institute Microbial Sequencing Center"/>
            <person name="Fischbach M."/>
            <person name="Godfrey P."/>
            <person name="Ward D."/>
            <person name="Young S."/>
            <person name="Zeng Q."/>
            <person name="Koehrsen M."/>
            <person name="Alvarado L."/>
            <person name="Berlin A.M."/>
            <person name="Bochicchio J."/>
            <person name="Borenstein D."/>
            <person name="Chapman S.B."/>
            <person name="Chen Z."/>
            <person name="Engels R."/>
            <person name="Freedman E."/>
            <person name="Gellesch M."/>
            <person name="Goldberg J."/>
            <person name="Griggs A."/>
            <person name="Gujja S."/>
            <person name="Heilman E.R."/>
            <person name="Heiman D.I."/>
            <person name="Hepburn T.A."/>
            <person name="Howarth C."/>
            <person name="Jen D."/>
            <person name="Larson L."/>
            <person name="Lewis B."/>
            <person name="Mehta T."/>
            <person name="Park D."/>
            <person name="Pearson M."/>
            <person name="Richards J."/>
            <person name="Roberts A."/>
            <person name="Saif S."/>
            <person name="Shea T.D."/>
            <person name="Shenoy N."/>
            <person name="Sisk P."/>
            <person name="Stolte C."/>
            <person name="Sykes S.N."/>
            <person name="Thomson T."/>
            <person name="Walk T."/>
            <person name="White J."/>
            <person name="Yandava C."/>
            <person name="Straight P."/>
            <person name="Clardy J."/>
            <person name="Hung D."/>
            <person name="Kolter R."/>
            <person name="Mekalanos J."/>
            <person name="Walker S."/>
            <person name="Walsh C.T."/>
            <person name="Wieland-Brown L.C."/>
            <person name="Haas B."/>
            <person name="Nusbaum C."/>
            <person name="Birren B."/>
        </authorList>
    </citation>
    <scope>NUCLEOTIDE SEQUENCE [LARGE SCALE GENOMIC DNA]</scope>
    <source>
        <strain evidence="3">ATCC 29083</strain>
    </source>
</reference>
<dbReference type="Pfam" id="PF00378">
    <property type="entry name" value="ECH_1"/>
    <property type="match status" value="1"/>
</dbReference>
<keyword evidence="4" id="KW-1185">Reference proteome</keyword>
<dbReference type="InterPro" id="IPR014748">
    <property type="entry name" value="Enoyl-CoA_hydra_C"/>
</dbReference>
<dbReference type="PANTHER" id="PTHR43459:SF1">
    <property type="entry name" value="EG:BACN32G11.4 PROTEIN"/>
    <property type="match status" value="1"/>
</dbReference>
<proteinExistence type="inferred from homology"/>
<dbReference type="AlphaFoldDB" id="B5HPF5"/>
<evidence type="ECO:0000256" key="2">
    <source>
        <dbReference type="SAM" id="MobiDB-lite"/>
    </source>
</evidence>
<name>B5HPF5_STRX2</name>
<feature type="region of interest" description="Disordered" evidence="2">
    <location>
        <begin position="1"/>
        <end position="20"/>
    </location>
</feature>
<dbReference type="HOGENOM" id="CLU_009834_7_2_11"/>
<gene>
    <name evidence="3" type="ORF">SSEG_08615</name>
</gene>
<dbReference type="CDD" id="cd06558">
    <property type="entry name" value="crotonase-like"/>
    <property type="match status" value="1"/>
</dbReference>
<protein>
    <submittedName>
        <fullName evidence="3">2-ketocyclohexanecarboxyl-CoA hydrolase</fullName>
    </submittedName>
</protein>
<sequence>MIHLSIKPVQPTDTAGVTSMTENPAPEILTDLTDDGVMLLTLNRPERHNAWTLEMELLYNELFDRAEHDPQVRAVVLTGAGRSFCPGMDMSVLDAASSGARPWPTDQLPPRTRPMSFPKPVVAAVNGACAGIGFNQALMCDVRFAVPHAKFAAAFSARGLVAEDGVSWILPRLVGYGNAADLLLSSRRINGTEALAMGLVNRLVEPQDLLPAALAYASELARSASPYAMSLIKRQLADDQARTFTESRDHAAALLATAKRAPDYREGVRSFIERRPPEFAGLGETPAVAPALAQEASS</sequence>
<accession>B5HPF5</accession>
<dbReference type="InterPro" id="IPR029045">
    <property type="entry name" value="ClpP/crotonase-like_dom_sf"/>
</dbReference>
<dbReference type="EMBL" id="CM000951">
    <property type="protein sequence ID" value="EDY54731.2"/>
    <property type="molecule type" value="Genomic_DNA"/>
</dbReference>
<keyword evidence="3" id="KW-0378">Hydrolase</keyword>
<evidence type="ECO:0000256" key="1">
    <source>
        <dbReference type="ARBA" id="ARBA00005254"/>
    </source>
</evidence>
<dbReference type="Proteomes" id="UP000002785">
    <property type="component" value="Chromosome"/>
</dbReference>
<dbReference type="eggNOG" id="COG1024">
    <property type="taxonomic scope" value="Bacteria"/>
</dbReference>
<dbReference type="GO" id="GO:0016787">
    <property type="term" value="F:hydrolase activity"/>
    <property type="evidence" value="ECO:0007669"/>
    <property type="project" value="UniProtKB-KW"/>
</dbReference>
<evidence type="ECO:0000313" key="4">
    <source>
        <dbReference type="Proteomes" id="UP000002785"/>
    </source>
</evidence>